<comment type="caution">
    <text evidence="3">The sequence shown here is derived from an EMBL/GenBank/DDBJ whole genome shotgun (WGS) entry which is preliminary data.</text>
</comment>
<dbReference type="RefSeq" id="WP_232182136.1">
    <property type="nucleotide sequence ID" value="NZ_JAIOAP010000001.1"/>
</dbReference>
<keyword evidence="1" id="KW-0732">Signal</keyword>
<dbReference type="EMBL" id="JASKHM010000001">
    <property type="protein sequence ID" value="MEQ4481357.1"/>
    <property type="molecule type" value="Genomic_DNA"/>
</dbReference>
<feature type="signal peptide" evidence="1">
    <location>
        <begin position="1"/>
        <end position="26"/>
    </location>
</feature>
<evidence type="ECO:0000313" key="4">
    <source>
        <dbReference type="Proteomes" id="UP001493487"/>
    </source>
</evidence>
<protein>
    <submittedName>
        <fullName evidence="3">Carbohydrate binding domain-containing protein</fullName>
    </submittedName>
</protein>
<accession>A0ABV1KPG9</accession>
<name>A0ABV1KPG9_9BACL</name>
<evidence type="ECO:0000259" key="2">
    <source>
        <dbReference type="Pfam" id="PF03425"/>
    </source>
</evidence>
<gene>
    <name evidence="3" type="ORF">QJS35_02985</name>
</gene>
<dbReference type="SUPFAM" id="SSF49785">
    <property type="entry name" value="Galactose-binding domain-like"/>
    <property type="match status" value="2"/>
</dbReference>
<dbReference type="Pfam" id="PF03425">
    <property type="entry name" value="CBM_11"/>
    <property type="match status" value="1"/>
</dbReference>
<proteinExistence type="predicted"/>
<reference evidence="3 4" key="1">
    <citation type="journal article" date="2023" name="Genome Announc.">
        <title>Pan-Genome Analyses of the Genus Cohnella and Proposal of the Novel Species Cohnella silvisoli sp. nov., Isolated from Forest Soil.</title>
        <authorList>
            <person name="Wang C."/>
            <person name="Mao L."/>
            <person name="Bao G."/>
            <person name="Zhu H."/>
        </authorList>
    </citation>
    <scope>NUCLEOTIDE SEQUENCE [LARGE SCALE GENOMIC DNA]</scope>
    <source>
        <strain evidence="3 4">NL03-T5-1</strain>
    </source>
</reference>
<dbReference type="InterPro" id="IPR008979">
    <property type="entry name" value="Galactose-bd-like_sf"/>
</dbReference>
<dbReference type="InterPro" id="IPR005087">
    <property type="entry name" value="CBM11"/>
</dbReference>
<keyword evidence="4" id="KW-1185">Reference proteome</keyword>
<sequence length="882" mass="98335">MRQKTVCLIVALSLLFGVWQTGGAKAAPSPYAFDGKMSQDTLSRYLSRSVKILNLAFFYEDAEKKREWLRFIANTGAKHIGRAAMIWTEFEADESMFTGAGQMAEAVHAQDPEIILQAAIFETTAQTVNNIPIPAWVFEEFGLQPTTRNFSYEAMLYGDGRYVNFWGTGQSVPDITNLETQMFFFYRAKRFIDLGYESIHFGQLRLMGETDPFYLNWNRLLNRVRAYGEVHSRRHNILLDAHVNEVYDNANPLWYMAKGPFRYEAPGNTSIYYNNDASRLNRDGAQSPDGHYIVYKMEGATGFEVISANWAGAGDQPDGFDLYASPDGQNWTLVGKTIQEIQRTDYTWPNYRTTNGSPLPVGTNYVKISWKTMPNIWTVQLMDVKINAAGATLHDTLEEPAPAVKKLALDFVGYPARNKPLPGFPQETKLEINYLDSFYGKTIGGLNPQGWVSSRTPYLIELDNVSGTNGNPGTSAPFWPWGYDEIAWFAHQDNDYRRSWLAYANDWIRTNDLYGHLQMAGYNTLGYAPVGSNTYYNAITPSSVYPSSFGDEEAIKAIWGNAPQNGAVEDDLRDLTKIYRLSSQLTKVGSNPDSYGGDSTRLTRTSNSSEYVIYKAPYVTDRTRLTGFVVDTWFSSNAPVADFKFYISSDDISYSLYTPKKITINGAKKKVTYIGSRLPSGTRYVKIEFNNASTTATNPQIGKVSTFYADSGVYADGKIDDFESYGGTDLALNAAYEVNPNTDPVTISLDPAHKNDGDYGLKYEYNVGVVTYGGVALNLGGADWSGYDALRFWFKPDGSNRNFTIQIKTVGGDYWDKVLDLADPTARLIEIPFSAFARPSWYTGTGPMNLSAVAHLSLYTGVGAGSPGSGTLYFDSIETIGY</sequence>
<organism evidence="3 4">
    <name type="scientific">Cohnella silvisoli</name>
    <dbReference type="NCBI Taxonomy" id="2873699"/>
    <lineage>
        <taxon>Bacteria</taxon>
        <taxon>Bacillati</taxon>
        <taxon>Bacillota</taxon>
        <taxon>Bacilli</taxon>
        <taxon>Bacillales</taxon>
        <taxon>Paenibacillaceae</taxon>
        <taxon>Cohnella</taxon>
    </lineage>
</organism>
<dbReference type="Proteomes" id="UP001493487">
    <property type="component" value="Unassembled WGS sequence"/>
</dbReference>
<feature type="chain" id="PRO_5045453553" evidence="1">
    <location>
        <begin position="27"/>
        <end position="882"/>
    </location>
</feature>
<dbReference type="Gene3D" id="2.60.120.430">
    <property type="entry name" value="Galactose-binding lectin"/>
    <property type="match status" value="1"/>
</dbReference>
<feature type="domain" description="CBM11" evidence="2">
    <location>
        <begin position="718"/>
        <end position="881"/>
    </location>
</feature>
<dbReference type="Gene3D" id="2.60.120.260">
    <property type="entry name" value="Galactose-binding domain-like"/>
    <property type="match status" value="1"/>
</dbReference>
<evidence type="ECO:0000313" key="3">
    <source>
        <dbReference type="EMBL" id="MEQ4481357.1"/>
    </source>
</evidence>
<evidence type="ECO:0000256" key="1">
    <source>
        <dbReference type="SAM" id="SignalP"/>
    </source>
</evidence>